<dbReference type="Proteomes" id="UP001567538">
    <property type="component" value="Unassembled WGS sequence"/>
</dbReference>
<comment type="caution">
    <text evidence="2">The sequence shown here is derived from an EMBL/GenBank/DDBJ whole genome shotgun (WGS) entry which is preliminary data.</text>
</comment>
<name>A0ABD1FH15_SALDI</name>
<proteinExistence type="predicted"/>
<reference evidence="2 3" key="1">
    <citation type="submission" date="2024-06" db="EMBL/GenBank/DDBJ databases">
        <title>A chromosome level genome sequence of Diviner's sage (Salvia divinorum).</title>
        <authorList>
            <person name="Ford S.A."/>
            <person name="Ro D.-K."/>
            <person name="Ness R.W."/>
            <person name="Phillips M.A."/>
        </authorList>
    </citation>
    <scope>NUCLEOTIDE SEQUENCE [LARGE SCALE GENOMIC DNA]</scope>
    <source>
        <strain evidence="2">SAF-2024a</strain>
        <tissue evidence="2">Leaf</tissue>
    </source>
</reference>
<keyword evidence="3" id="KW-1185">Reference proteome</keyword>
<protein>
    <submittedName>
        <fullName evidence="2">Serine-rich adhesin for platelets-like</fullName>
    </submittedName>
</protein>
<evidence type="ECO:0000313" key="3">
    <source>
        <dbReference type="Proteomes" id="UP001567538"/>
    </source>
</evidence>
<sequence>MEDKKLPETEREVVEQSRDVIEEVLLAIQNYCKLGRASQYVVGQGFGHGPTLEAVEARYSRHSSSSSLSEVSERVFIDKESEGLSMVEGNRDVEEPSVSSQTSVLSSDLNITSSLAIDLTQRAHVYDCSPRGLHKSLICSSVSCDVLPAGGESEGSHWEIETNIQMLPDSSVSHSVAAESRAVDFFDIKDHDNLEGLPRTESSNSVDSDADIQQETDEKLISMLPSEGNTSLFYESAIQEPHFNYLNEAQASNTQVESSPDNQITHDDLNMPEVQELDHYVSSPSSPKFVPILQSAIETNSYHFHLQTVVEEVDEIKEIDEGLLCELDNVGDFGIGQLGSGTSEFEKLVESVGKENSSSTHQEVNRMEHVLLPEESREHIDVYEQDAEFTLELHARRAENIEVSKVDENDPDSPHQDTFDDKTPCTENEFLPTNSFVNDNHGDAVLGIPKWKCSLYKMSVLLPPRLNWHL</sequence>
<feature type="region of interest" description="Disordered" evidence="1">
    <location>
        <begin position="403"/>
        <end position="426"/>
    </location>
</feature>
<accession>A0ABD1FH15</accession>
<dbReference type="EMBL" id="JBEAFC010000015">
    <property type="protein sequence ID" value="KAL1531121.1"/>
    <property type="molecule type" value="Genomic_DNA"/>
</dbReference>
<evidence type="ECO:0000256" key="1">
    <source>
        <dbReference type="SAM" id="MobiDB-lite"/>
    </source>
</evidence>
<organism evidence="2 3">
    <name type="scientific">Salvia divinorum</name>
    <name type="common">Maria pastora</name>
    <name type="synonym">Diviner's sage</name>
    <dbReference type="NCBI Taxonomy" id="28513"/>
    <lineage>
        <taxon>Eukaryota</taxon>
        <taxon>Viridiplantae</taxon>
        <taxon>Streptophyta</taxon>
        <taxon>Embryophyta</taxon>
        <taxon>Tracheophyta</taxon>
        <taxon>Spermatophyta</taxon>
        <taxon>Magnoliopsida</taxon>
        <taxon>eudicotyledons</taxon>
        <taxon>Gunneridae</taxon>
        <taxon>Pentapetalae</taxon>
        <taxon>asterids</taxon>
        <taxon>lamiids</taxon>
        <taxon>Lamiales</taxon>
        <taxon>Lamiaceae</taxon>
        <taxon>Nepetoideae</taxon>
        <taxon>Mentheae</taxon>
        <taxon>Salviinae</taxon>
        <taxon>Salvia</taxon>
        <taxon>Salvia subgen. Calosphace</taxon>
    </lineage>
</organism>
<dbReference type="AlphaFoldDB" id="A0ABD1FH15"/>
<evidence type="ECO:0000313" key="2">
    <source>
        <dbReference type="EMBL" id="KAL1531121.1"/>
    </source>
</evidence>
<gene>
    <name evidence="2" type="ORF">AAHA92_33837</name>
</gene>
<feature type="compositionally biased region" description="Basic and acidic residues" evidence="1">
    <location>
        <begin position="403"/>
        <end position="424"/>
    </location>
</feature>